<comment type="caution">
    <text evidence="1">The sequence shown here is derived from an EMBL/GenBank/DDBJ whole genome shotgun (WGS) entry which is preliminary data.</text>
</comment>
<dbReference type="EMBL" id="CM037024">
    <property type="protein sequence ID" value="KAH7664442.1"/>
    <property type="molecule type" value="Genomic_DNA"/>
</dbReference>
<evidence type="ECO:0000313" key="2">
    <source>
        <dbReference type="Proteomes" id="UP000827976"/>
    </source>
</evidence>
<accession>A0ACB7UUX2</accession>
<sequence length="126" mass="13692">MATINHLILLTIFLLSPFSKAEGVRLCIDNVRVFQESSGFGAGHVPEYTVTISNIGQEPVSGVHVSCGEFSSSSLINPEIFQRLNPGDCLVKDGEVIDMAEVVSFTYTNFPPYELIVSAAHCLDNN</sequence>
<gene>
    <name evidence="1" type="ORF">IHE45_14G120500</name>
</gene>
<proteinExistence type="predicted"/>
<name>A0ACB7UUX2_DIOAL</name>
<protein>
    <submittedName>
        <fullName evidence="1">Uncharacterized protein</fullName>
    </submittedName>
</protein>
<dbReference type="Proteomes" id="UP000827976">
    <property type="component" value="Chromosome 14"/>
</dbReference>
<organism evidence="1 2">
    <name type="scientific">Dioscorea alata</name>
    <name type="common">Purple yam</name>
    <dbReference type="NCBI Taxonomy" id="55571"/>
    <lineage>
        <taxon>Eukaryota</taxon>
        <taxon>Viridiplantae</taxon>
        <taxon>Streptophyta</taxon>
        <taxon>Embryophyta</taxon>
        <taxon>Tracheophyta</taxon>
        <taxon>Spermatophyta</taxon>
        <taxon>Magnoliopsida</taxon>
        <taxon>Liliopsida</taxon>
        <taxon>Dioscoreales</taxon>
        <taxon>Dioscoreaceae</taxon>
        <taxon>Dioscorea</taxon>
    </lineage>
</organism>
<reference evidence="2" key="1">
    <citation type="journal article" date="2022" name="Nat. Commun.">
        <title>Chromosome evolution and the genetic basis of agronomically important traits in greater yam.</title>
        <authorList>
            <person name="Bredeson J.V."/>
            <person name="Lyons J.B."/>
            <person name="Oniyinde I.O."/>
            <person name="Okereke N.R."/>
            <person name="Kolade O."/>
            <person name="Nnabue I."/>
            <person name="Nwadili C.O."/>
            <person name="Hribova E."/>
            <person name="Parker M."/>
            <person name="Nwogha J."/>
            <person name="Shu S."/>
            <person name="Carlson J."/>
            <person name="Kariba R."/>
            <person name="Muthemba S."/>
            <person name="Knop K."/>
            <person name="Barton G.J."/>
            <person name="Sherwood A.V."/>
            <person name="Lopez-Montes A."/>
            <person name="Asiedu R."/>
            <person name="Jamnadass R."/>
            <person name="Muchugi A."/>
            <person name="Goodstein D."/>
            <person name="Egesi C.N."/>
            <person name="Featherston J."/>
            <person name="Asfaw A."/>
            <person name="Simpson G.G."/>
            <person name="Dolezel J."/>
            <person name="Hendre P.S."/>
            <person name="Van Deynze A."/>
            <person name="Kumar P.L."/>
            <person name="Obidiegwu J.E."/>
            <person name="Bhattacharjee R."/>
            <person name="Rokhsar D.S."/>
        </authorList>
    </citation>
    <scope>NUCLEOTIDE SEQUENCE [LARGE SCALE GENOMIC DNA]</scope>
    <source>
        <strain evidence="2">cv. TDa95/00328</strain>
    </source>
</reference>
<evidence type="ECO:0000313" key="1">
    <source>
        <dbReference type="EMBL" id="KAH7664442.1"/>
    </source>
</evidence>
<keyword evidence="2" id="KW-1185">Reference proteome</keyword>